<dbReference type="GO" id="GO:0008270">
    <property type="term" value="F:zinc ion binding"/>
    <property type="evidence" value="ECO:0007669"/>
    <property type="project" value="UniProtKB-UniRule"/>
</dbReference>
<keyword evidence="3 6" id="KW-0863">Zinc-finger</keyword>
<comment type="similarity">
    <text evidence="6">Belongs to the DksA family.</text>
</comment>
<evidence type="ECO:0000256" key="7">
    <source>
        <dbReference type="PROSITE-ProRule" id="PRU00510"/>
    </source>
</evidence>
<accession>A0A6N7QRJ7</accession>
<dbReference type="SUPFAM" id="SSF109635">
    <property type="entry name" value="DnaK suppressor protein DksA, alpha-hairpin domain"/>
    <property type="match status" value="1"/>
</dbReference>
<dbReference type="Proteomes" id="UP000433788">
    <property type="component" value="Unassembled WGS sequence"/>
</dbReference>
<dbReference type="GO" id="GO:0005737">
    <property type="term" value="C:cytoplasm"/>
    <property type="evidence" value="ECO:0007669"/>
    <property type="project" value="UniProtKB-SubCell"/>
</dbReference>
<evidence type="ECO:0000256" key="6">
    <source>
        <dbReference type="HAMAP-Rule" id="MF_00926"/>
    </source>
</evidence>
<feature type="binding site" evidence="6">
    <location>
        <position position="109"/>
    </location>
    <ligand>
        <name>Zn(2+)</name>
        <dbReference type="ChEBI" id="CHEBI:29105"/>
    </ligand>
</feature>
<feature type="domain" description="DnaK suppressor protein DksA N-terminal" evidence="9">
    <location>
        <begin position="28"/>
        <end position="98"/>
    </location>
</feature>
<dbReference type="InterPro" id="IPR020458">
    <property type="entry name" value="Znf_DskA_TraR_CS"/>
</dbReference>
<keyword evidence="2 6" id="KW-0479">Metal-binding</keyword>
<dbReference type="InterPro" id="IPR000962">
    <property type="entry name" value="Znf_DskA_TraR"/>
</dbReference>
<evidence type="ECO:0000313" key="10">
    <source>
        <dbReference type="EMBL" id="MRH78622.1"/>
    </source>
</evidence>
<dbReference type="PRINTS" id="PR00618">
    <property type="entry name" value="DKSAZNFINGER"/>
</dbReference>
<evidence type="ECO:0000256" key="3">
    <source>
        <dbReference type="ARBA" id="ARBA00022771"/>
    </source>
</evidence>
<evidence type="ECO:0000313" key="11">
    <source>
        <dbReference type="Proteomes" id="UP000433788"/>
    </source>
</evidence>
<feature type="binding site" evidence="6">
    <location>
        <position position="127"/>
    </location>
    <ligand>
        <name>Zn(2+)</name>
        <dbReference type="ChEBI" id="CHEBI:29105"/>
    </ligand>
</feature>
<protein>
    <recommendedName>
        <fullName evidence="6">RNA polymerase-binding transcription factor DksA</fullName>
    </recommendedName>
</protein>
<dbReference type="EMBL" id="WJPP01000004">
    <property type="protein sequence ID" value="MRH78622.1"/>
    <property type="molecule type" value="Genomic_DNA"/>
</dbReference>
<gene>
    <name evidence="6 10" type="primary">dksA</name>
    <name evidence="10" type="ORF">GH984_07865</name>
</gene>
<evidence type="ECO:0000259" key="9">
    <source>
        <dbReference type="Pfam" id="PF21157"/>
    </source>
</evidence>
<evidence type="ECO:0000256" key="2">
    <source>
        <dbReference type="ARBA" id="ARBA00022723"/>
    </source>
</evidence>
<dbReference type="PANTHER" id="PTHR33823:SF2">
    <property type="entry name" value="RNA POLYMERASE-BINDING TRANSCRIPTION FACTOR DKSA"/>
    <property type="match status" value="1"/>
</dbReference>
<keyword evidence="11" id="KW-1185">Reference proteome</keyword>
<dbReference type="InterPro" id="IPR037187">
    <property type="entry name" value="DnaK_N"/>
</dbReference>
<dbReference type="InterPro" id="IPR048489">
    <property type="entry name" value="DksA_N"/>
</dbReference>
<dbReference type="PROSITE" id="PS51128">
    <property type="entry name" value="ZF_DKSA_2"/>
    <property type="match status" value="1"/>
</dbReference>
<name>A0A6N7QRJ7_9GAMM</name>
<keyword evidence="1 6" id="KW-0963">Cytoplasm</keyword>
<reference evidence="10 11" key="1">
    <citation type="submission" date="2019-11" db="EMBL/GenBank/DDBJ databases">
        <authorList>
            <person name="Zhang X.Y."/>
        </authorList>
    </citation>
    <scope>NUCLEOTIDE SEQUENCE [LARGE SCALE GENOMIC DNA]</scope>
    <source>
        <strain evidence="10 11">C176</strain>
    </source>
</reference>
<dbReference type="Pfam" id="PF21157">
    <property type="entry name" value="DksA_N"/>
    <property type="match status" value="1"/>
</dbReference>
<feature type="binding site" evidence="6">
    <location>
        <position position="130"/>
    </location>
    <ligand>
        <name>Zn(2+)</name>
        <dbReference type="ChEBI" id="CHEBI:29105"/>
    </ligand>
</feature>
<dbReference type="Pfam" id="PF01258">
    <property type="entry name" value="zf-dskA_traR"/>
    <property type="match status" value="1"/>
</dbReference>
<dbReference type="PROSITE" id="PS01102">
    <property type="entry name" value="ZF_DKSA_1"/>
    <property type="match status" value="1"/>
</dbReference>
<keyword evidence="4 6" id="KW-0862">Zinc</keyword>
<organism evidence="10 11">
    <name type="scientific">Spiribacter salilacus</name>
    <dbReference type="NCBI Taxonomy" id="2664894"/>
    <lineage>
        <taxon>Bacteria</taxon>
        <taxon>Pseudomonadati</taxon>
        <taxon>Pseudomonadota</taxon>
        <taxon>Gammaproteobacteria</taxon>
        <taxon>Chromatiales</taxon>
        <taxon>Ectothiorhodospiraceae</taxon>
        <taxon>Spiribacter</taxon>
    </lineage>
</organism>
<dbReference type="InterPro" id="IPR020460">
    <property type="entry name" value="Znf_C4-type_bac"/>
</dbReference>
<dbReference type="GO" id="GO:0010468">
    <property type="term" value="P:regulation of gene expression"/>
    <property type="evidence" value="ECO:0007669"/>
    <property type="project" value="UniProtKB-UniRule"/>
</dbReference>
<comment type="subunit">
    <text evidence="6">Interacts directly with the RNA polymerase.</text>
</comment>
<evidence type="ECO:0000259" key="8">
    <source>
        <dbReference type="Pfam" id="PF01258"/>
    </source>
</evidence>
<feature type="binding site" evidence="6">
    <location>
        <position position="106"/>
    </location>
    <ligand>
        <name>Zn(2+)</name>
        <dbReference type="ChEBI" id="CHEBI:29105"/>
    </ligand>
</feature>
<dbReference type="HAMAP" id="MF_00926">
    <property type="entry name" value="DksA"/>
    <property type="match status" value="1"/>
</dbReference>
<evidence type="ECO:0000256" key="4">
    <source>
        <dbReference type="ARBA" id="ARBA00022833"/>
    </source>
</evidence>
<evidence type="ECO:0000256" key="5">
    <source>
        <dbReference type="ARBA" id="ARBA00023054"/>
    </source>
</evidence>
<dbReference type="InterPro" id="IPR012784">
    <property type="entry name" value="DksA_RNA_pol-bd"/>
</dbReference>
<dbReference type="Gene3D" id="1.20.120.910">
    <property type="entry name" value="DksA, coiled-coil domain"/>
    <property type="match status" value="1"/>
</dbReference>
<feature type="domain" description="Zinc finger DksA/TraR C4-type" evidence="8">
    <location>
        <begin position="102"/>
        <end position="135"/>
    </location>
</feature>
<proteinExistence type="inferred from homology"/>
<dbReference type="NCBIfam" id="TIGR02420">
    <property type="entry name" value="dksA"/>
    <property type="match status" value="1"/>
</dbReference>
<dbReference type="PANTHER" id="PTHR33823">
    <property type="entry name" value="RNA POLYMERASE-BINDING TRANSCRIPTION FACTOR DKSA-RELATED"/>
    <property type="match status" value="1"/>
</dbReference>
<comment type="function">
    <text evidence="6">Transcription factor that acts by binding directly to the RNA polymerase (RNAP). Required for negative regulation of rRNA expression and positive regulation of several amino acid biosynthesis promoters. Also required for regulation of fis expression.</text>
</comment>
<feature type="zinc finger region" description="dksA C4-type" evidence="7">
    <location>
        <begin position="106"/>
        <end position="130"/>
    </location>
</feature>
<comment type="subcellular location">
    <subcellularLocation>
        <location evidence="6">Cytoplasm</location>
    </subcellularLocation>
</comment>
<keyword evidence="5" id="KW-0175">Coiled coil</keyword>
<sequence>MTDKATLPVRGIEPYAPKKGEEYMNEAQLAHFQAILEAWKKQLQDEVERTVSHMRDDASHYADPADRATQEEEFALELRTRDRERKLIRKIDQTMDRIRMDDYGYCDQCGVEIGLRRLEARPTATLCVDCKTLEELREKQRVA</sequence>
<comment type="caution">
    <text evidence="10">The sequence shown here is derived from an EMBL/GenBank/DDBJ whole genome shotgun (WGS) entry which is preliminary data.</text>
</comment>
<dbReference type="SUPFAM" id="SSF57716">
    <property type="entry name" value="Glucocorticoid receptor-like (DNA-binding domain)"/>
    <property type="match status" value="1"/>
</dbReference>
<evidence type="ECO:0000256" key="1">
    <source>
        <dbReference type="ARBA" id="ARBA00022490"/>
    </source>
</evidence>
<dbReference type="RefSeq" id="WP_153719676.1">
    <property type="nucleotide sequence ID" value="NZ_WJPP01000004.1"/>
</dbReference>
<dbReference type="AlphaFoldDB" id="A0A6N7QRJ7"/>